<proteinExistence type="predicted"/>
<dbReference type="AlphaFoldDB" id="A0A426YLJ7"/>
<name>A0A426YLJ7_ENSVE</name>
<protein>
    <submittedName>
        <fullName evidence="1">Uncharacterized protein</fullName>
    </submittedName>
</protein>
<dbReference type="Proteomes" id="UP000287651">
    <property type="component" value="Unassembled WGS sequence"/>
</dbReference>
<comment type="caution">
    <text evidence="1">The sequence shown here is derived from an EMBL/GenBank/DDBJ whole genome shotgun (WGS) entry which is preliminary data.</text>
</comment>
<reference evidence="1 2" key="1">
    <citation type="journal article" date="2014" name="Agronomy (Basel)">
        <title>A Draft Genome Sequence for Ensete ventricosum, the Drought-Tolerant Tree Against Hunger.</title>
        <authorList>
            <person name="Harrison J."/>
            <person name="Moore K.A."/>
            <person name="Paszkiewicz K."/>
            <person name="Jones T."/>
            <person name="Grant M."/>
            <person name="Ambacheew D."/>
            <person name="Muzemil S."/>
            <person name="Studholme D.J."/>
        </authorList>
    </citation>
    <scope>NUCLEOTIDE SEQUENCE [LARGE SCALE GENOMIC DNA]</scope>
</reference>
<evidence type="ECO:0000313" key="1">
    <source>
        <dbReference type="EMBL" id="RRT52592.1"/>
    </source>
</evidence>
<evidence type="ECO:0000313" key="2">
    <source>
        <dbReference type="Proteomes" id="UP000287651"/>
    </source>
</evidence>
<dbReference type="EMBL" id="AMZH03011593">
    <property type="protein sequence ID" value="RRT52592.1"/>
    <property type="molecule type" value="Genomic_DNA"/>
</dbReference>
<gene>
    <name evidence="1" type="ORF">B296_00040100</name>
</gene>
<sequence length="85" mass="9879">MRVFPMDLNEVWSLEVDIEYFGSIILDIEIRLEVHEPELQKDIIKISLESNSAGEVNSDFLEGIEHYGNQFKYTNNSACWNGQQK</sequence>
<accession>A0A426YLJ7</accession>
<organism evidence="1 2">
    <name type="scientific">Ensete ventricosum</name>
    <name type="common">Abyssinian banana</name>
    <name type="synonym">Musa ensete</name>
    <dbReference type="NCBI Taxonomy" id="4639"/>
    <lineage>
        <taxon>Eukaryota</taxon>
        <taxon>Viridiplantae</taxon>
        <taxon>Streptophyta</taxon>
        <taxon>Embryophyta</taxon>
        <taxon>Tracheophyta</taxon>
        <taxon>Spermatophyta</taxon>
        <taxon>Magnoliopsida</taxon>
        <taxon>Liliopsida</taxon>
        <taxon>Zingiberales</taxon>
        <taxon>Musaceae</taxon>
        <taxon>Ensete</taxon>
    </lineage>
</organism>